<gene>
    <name evidence="2" type="ORF">O185_06740</name>
</gene>
<evidence type="ECO:0000313" key="2">
    <source>
        <dbReference type="EMBL" id="ERT13831.1"/>
    </source>
</evidence>
<dbReference type="EMBL" id="AXDT01000054">
    <property type="protein sequence ID" value="ERT13831.1"/>
    <property type="molecule type" value="Genomic_DNA"/>
</dbReference>
<dbReference type="RefSeq" id="WP_023044173.1">
    <property type="nucleotide sequence ID" value="NZ_AXDT01000054.1"/>
</dbReference>
<proteinExistence type="predicted"/>
<accession>U7R4V5</accession>
<dbReference type="PROSITE" id="PS50075">
    <property type="entry name" value="CARRIER"/>
    <property type="match status" value="1"/>
</dbReference>
<evidence type="ECO:0000313" key="3">
    <source>
        <dbReference type="Proteomes" id="UP000017133"/>
    </source>
</evidence>
<name>U7R4V5_PHOTE</name>
<dbReference type="Gene3D" id="1.10.1200.10">
    <property type="entry name" value="ACP-like"/>
    <property type="match status" value="1"/>
</dbReference>
<protein>
    <recommendedName>
        <fullName evidence="1">Carrier domain-containing protein</fullName>
    </recommendedName>
</protein>
<dbReference type="InterPro" id="IPR036736">
    <property type="entry name" value="ACP-like_sf"/>
</dbReference>
<comment type="caution">
    <text evidence="2">The sequence shown here is derived from an EMBL/GenBank/DDBJ whole genome shotgun (WGS) entry which is preliminary data.</text>
</comment>
<dbReference type="AlphaFoldDB" id="U7R4V5"/>
<feature type="domain" description="Carrier" evidence="1">
    <location>
        <begin position="6"/>
        <end position="85"/>
    </location>
</feature>
<sequence>MGINMPELRNKITEVFHEALEMTNSQLTGELSDDTILLESGLDSLGFAILVARLEEELGYDPFSVMDNAVYPTTFKDFVDIYRQY</sequence>
<dbReference type="PATRIC" id="fig|1389415.4.peg.1340"/>
<dbReference type="InterPro" id="IPR009081">
    <property type="entry name" value="PP-bd_ACP"/>
</dbReference>
<dbReference type="Pfam" id="PF00550">
    <property type="entry name" value="PP-binding"/>
    <property type="match status" value="1"/>
</dbReference>
<keyword evidence="3" id="KW-1185">Reference proteome</keyword>
<reference evidence="2 3" key="1">
    <citation type="submission" date="2013-10" db="EMBL/GenBank/DDBJ databases">
        <title>Whole Genome Shotgun Sequence of Photorhabdus temperata J3.</title>
        <authorList>
            <person name="Park G.-S."/>
            <person name="Hong S.-J."/>
            <person name="Shin J.-H."/>
        </authorList>
    </citation>
    <scope>NUCLEOTIDE SEQUENCE [LARGE SCALE GENOMIC DNA]</scope>
    <source>
        <strain evidence="2 3">J3</strain>
    </source>
</reference>
<organism evidence="2 3">
    <name type="scientific">Photorhabdus temperata J3</name>
    <dbReference type="NCBI Taxonomy" id="1389415"/>
    <lineage>
        <taxon>Bacteria</taxon>
        <taxon>Pseudomonadati</taxon>
        <taxon>Pseudomonadota</taxon>
        <taxon>Gammaproteobacteria</taxon>
        <taxon>Enterobacterales</taxon>
        <taxon>Morganellaceae</taxon>
        <taxon>Photorhabdus</taxon>
    </lineage>
</organism>
<evidence type="ECO:0000259" key="1">
    <source>
        <dbReference type="PROSITE" id="PS50075"/>
    </source>
</evidence>
<dbReference type="SUPFAM" id="SSF47336">
    <property type="entry name" value="ACP-like"/>
    <property type="match status" value="1"/>
</dbReference>
<dbReference type="Proteomes" id="UP000017133">
    <property type="component" value="Unassembled WGS sequence"/>
</dbReference>